<accession>A0A1Z5IB14</accession>
<name>A0A1Z5IB14_9LACO</name>
<dbReference type="InterPro" id="IPR055196">
    <property type="entry name" value="Putative_PNPOx_2"/>
</dbReference>
<dbReference type="RefSeq" id="WP_089108616.1">
    <property type="nucleotide sequence ID" value="NZ_BCMF01000003.1"/>
</dbReference>
<protein>
    <submittedName>
        <fullName evidence="2">Pyridoxamine 5'-phosphate oxidase</fullName>
    </submittedName>
</protein>
<dbReference type="EMBL" id="BCMF01000003">
    <property type="protein sequence ID" value="GAW98817.1"/>
    <property type="molecule type" value="Genomic_DNA"/>
</dbReference>
<organism evidence="2 3">
    <name type="scientific">Secundilactobacillus mixtipabuli</name>
    <dbReference type="NCBI Taxonomy" id="1435342"/>
    <lineage>
        <taxon>Bacteria</taxon>
        <taxon>Bacillati</taxon>
        <taxon>Bacillota</taxon>
        <taxon>Bacilli</taxon>
        <taxon>Lactobacillales</taxon>
        <taxon>Lactobacillaceae</taxon>
        <taxon>Secundilactobacillus</taxon>
    </lineage>
</organism>
<gene>
    <name evidence="2" type="ORF">IWT30_00776</name>
</gene>
<evidence type="ECO:0000313" key="3">
    <source>
        <dbReference type="Proteomes" id="UP000198374"/>
    </source>
</evidence>
<dbReference type="Proteomes" id="UP000198374">
    <property type="component" value="Unassembled WGS sequence"/>
</dbReference>
<keyword evidence="3" id="KW-1185">Reference proteome</keyword>
<sequence>MTTKDTYTDVLTHATNLALATETLAGHIPSVRTVNFLYFPEESENTVYFATSKNTDKVKELEANAHVSFTTTPLSAEDARTVRVTGADTKMVNERRDDLFKTMDQKYPSFSMFDQAARDNMNVYAVAFKEAEVFGHGTDKISFD</sequence>
<dbReference type="Pfam" id="PF22696">
    <property type="entry name" value="Putative_PNPOx_2"/>
    <property type="match status" value="1"/>
</dbReference>
<dbReference type="InterPro" id="IPR012349">
    <property type="entry name" value="Split_barrel_FMN-bd"/>
</dbReference>
<proteinExistence type="predicted"/>
<comment type="caution">
    <text evidence="2">The sequence shown here is derived from an EMBL/GenBank/DDBJ whole genome shotgun (WGS) entry which is preliminary data.</text>
</comment>
<evidence type="ECO:0000259" key="1">
    <source>
        <dbReference type="Pfam" id="PF22696"/>
    </source>
</evidence>
<dbReference type="OrthoDB" id="2293608at2"/>
<feature type="domain" description="Pyridoxamine 5'-phosphate oxidase-like" evidence="1">
    <location>
        <begin position="10"/>
        <end position="133"/>
    </location>
</feature>
<reference evidence="2 3" key="1">
    <citation type="submission" date="2015-11" db="EMBL/GenBank/DDBJ databases">
        <title>Draft genome sequences of new species of the genus Lactobacillus isolated from orchardgrass silage.</title>
        <authorList>
            <person name="Tohno M."/>
            <person name="Tanizawa Y."/>
            <person name="Arita M."/>
        </authorList>
    </citation>
    <scope>NUCLEOTIDE SEQUENCE [LARGE SCALE GENOMIC DNA]</scope>
    <source>
        <strain evidence="2 3">IWT30</strain>
    </source>
</reference>
<evidence type="ECO:0000313" key="2">
    <source>
        <dbReference type="EMBL" id="GAW98817.1"/>
    </source>
</evidence>
<dbReference type="SUPFAM" id="SSF50475">
    <property type="entry name" value="FMN-binding split barrel"/>
    <property type="match status" value="1"/>
</dbReference>
<dbReference type="Gene3D" id="2.30.110.10">
    <property type="entry name" value="Electron Transport, Fmn-binding Protein, Chain A"/>
    <property type="match status" value="1"/>
</dbReference>
<dbReference type="AlphaFoldDB" id="A0A1Z5IB14"/>